<evidence type="ECO:0000256" key="1">
    <source>
        <dbReference type="SAM" id="MobiDB-lite"/>
    </source>
</evidence>
<reference evidence="2" key="1">
    <citation type="journal article" date="2020" name="Stud. Mycol.">
        <title>101 Dothideomycetes genomes: a test case for predicting lifestyles and emergence of pathogens.</title>
        <authorList>
            <person name="Haridas S."/>
            <person name="Albert R."/>
            <person name="Binder M."/>
            <person name="Bloem J."/>
            <person name="Labutti K."/>
            <person name="Salamov A."/>
            <person name="Andreopoulos B."/>
            <person name="Baker S."/>
            <person name="Barry K."/>
            <person name="Bills G."/>
            <person name="Bluhm B."/>
            <person name="Cannon C."/>
            <person name="Castanera R."/>
            <person name="Culley D."/>
            <person name="Daum C."/>
            <person name="Ezra D."/>
            <person name="Gonzalez J."/>
            <person name="Henrissat B."/>
            <person name="Kuo A."/>
            <person name="Liang C."/>
            <person name="Lipzen A."/>
            <person name="Lutzoni F."/>
            <person name="Magnuson J."/>
            <person name="Mondo S."/>
            <person name="Nolan M."/>
            <person name="Ohm R."/>
            <person name="Pangilinan J."/>
            <person name="Park H.-J."/>
            <person name="Ramirez L."/>
            <person name="Alfaro M."/>
            <person name="Sun H."/>
            <person name="Tritt A."/>
            <person name="Yoshinaga Y."/>
            <person name="Zwiers L.-H."/>
            <person name="Turgeon B."/>
            <person name="Goodwin S."/>
            <person name="Spatafora J."/>
            <person name="Crous P."/>
            <person name="Grigoriev I."/>
        </authorList>
    </citation>
    <scope>NUCLEOTIDE SEQUENCE</scope>
    <source>
        <strain evidence="2">CBS 107.79</strain>
    </source>
</reference>
<gene>
    <name evidence="2" type="ORF">BU23DRAFT_120680</name>
</gene>
<keyword evidence="3" id="KW-1185">Reference proteome</keyword>
<feature type="region of interest" description="Disordered" evidence="1">
    <location>
        <begin position="1"/>
        <end position="21"/>
    </location>
</feature>
<dbReference type="EMBL" id="ML976677">
    <property type="protein sequence ID" value="KAF1973968.1"/>
    <property type="molecule type" value="Genomic_DNA"/>
</dbReference>
<dbReference type="Proteomes" id="UP000800036">
    <property type="component" value="Unassembled WGS sequence"/>
</dbReference>
<proteinExistence type="predicted"/>
<dbReference type="AlphaFoldDB" id="A0A6A5VAY5"/>
<name>A0A6A5VAY5_9PLEO</name>
<organism evidence="2 3">
    <name type="scientific">Bimuria novae-zelandiae CBS 107.79</name>
    <dbReference type="NCBI Taxonomy" id="1447943"/>
    <lineage>
        <taxon>Eukaryota</taxon>
        <taxon>Fungi</taxon>
        <taxon>Dikarya</taxon>
        <taxon>Ascomycota</taxon>
        <taxon>Pezizomycotina</taxon>
        <taxon>Dothideomycetes</taxon>
        <taxon>Pleosporomycetidae</taxon>
        <taxon>Pleosporales</taxon>
        <taxon>Massarineae</taxon>
        <taxon>Didymosphaeriaceae</taxon>
        <taxon>Bimuria</taxon>
    </lineage>
</organism>
<evidence type="ECO:0000313" key="2">
    <source>
        <dbReference type="EMBL" id="KAF1973968.1"/>
    </source>
</evidence>
<sequence length="157" mass="17375">MDGREARDRSLKTQTTSPWEESLSVVVARSPTSLGRWRQESMTSQRDVILSRSSHAMMSPRPLMGASRQGRRLPRWRAHWVGRAFQVASHVTAGRQTRLSDKFEGRRRTEMEFRSAMCGGGGNVCGCGSGCLGVRLSKLDQKELHFVGWGGATGGQP</sequence>
<feature type="compositionally biased region" description="Basic and acidic residues" evidence="1">
    <location>
        <begin position="1"/>
        <end position="11"/>
    </location>
</feature>
<protein>
    <submittedName>
        <fullName evidence="2">Uncharacterized protein</fullName>
    </submittedName>
</protein>
<accession>A0A6A5VAY5</accession>
<evidence type="ECO:0000313" key="3">
    <source>
        <dbReference type="Proteomes" id="UP000800036"/>
    </source>
</evidence>